<sequence length="179" mass="20444">MNKVLAHLSKFRIGLRTTKSAVAVFFCLLMQFIFSVDPTHIYNAAIAAIVCMRENTEESFLFGVQRFIGTIIGGVMGLILISINIYIPYYEDGLYLILVPLFVMFCISICAFLNKKNAVIICCVVFLGIVLDTTLNRNNTLWYIIHRVFYTTIGIVIATLLNQYFFPHDEDDEHQKIEV</sequence>
<evidence type="ECO:0000313" key="8">
    <source>
        <dbReference type="Proteomes" id="UP001524944"/>
    </source>
</evidence>
<evidence type="ECO:0000256" key="4">
    <source>
        <dbReference type="ARBA" id="ARBA00022989"/>
    </source>
</evidence>
<accession>A0ABT1Y4B8</accession>
<organism evidence="7 8">
    <name type="scientific">Dehalobacterium formicoaceticum</name>
    <dbReference type="NCBI Taxonomy" id="51515"/>
    <lineage>
        <taxon>Bacteria</taxon>
        <taxon>Bacillati</taxon>
        <taxon>Bacillota</taxon>
        <taxon>Clostridia</taxon>
        <taxon>Eubacteriales</taxon>
        <taxon>Peptococcaceae</taxon>
        <taxon>Dehalobacterium</taxon>
    </lineage>
</organism>
<gene>
    <name evidence="7" type="ORF">NVS47_09385</name>
</gene>
<feature type="transmembrane region" description="Helical" evidence="6">
    <location>
        <begin position="20"/>
        <end position="46"/>
    </location>
</feature>
<feature type="transmembrane region" description="Helical" evidence="6">
    <location>
        <begin position="93"/>
        <end position="113"/>
    </location>
</feature>
<feature type="transmembrane region" description="Helical" evidence="6">
    <location>
        <begin position="67"/>
        <end position="87"/>
    </location>
</feature>
<keyword evidence="3 6" id="KW-0812">Transmembrane</keyword>
<name>A0ABT1Y4B8_9FIRM</name>
<evidence type="ECO:0000256" key="5">
    <source>
        <dbReference type="ARBA" id="ARBA00023136"/>
    </source>
</evidence>
<protein>
    <submittedName>
        <fullName evidence="7">Aromatic acid exporter family protein</fullName>
    </submittedName>
</protein>
<feature type="transmembrane region" description="Helical" evidence="6">
    <location>
        <begin position="118"/>
        <end position="135"/>
    </location>
</feature>
<dbReference type="Pfam" id="PF06081">
    <property type="entry name" value="ArAE_1"/>
    <property type="match status" value="1"/>
</dbReference>
<comment type="subcellular location">
    <subcellularLocation>
        <location evidence="1">Cell membrane</location>
        <topology evidence="1">Multi-pass membrane protein</topology>
    </subcellularLocation>
</comment>
<proteinExistence type="predicted"/>
<evidence type="ECO:0000256" key="3">
    <source>
        <dbReference type="ARBA" id="ARBA00022692"/>
    </source>
</evidence>
<evidence type="ECO:0000256" key="2">
    <source>
        <dbReference type="ARBA" id="ARBA00022475"/>
    </source>
</evidence>
<dbReference type="Proteomes" id="UP001524944">
    <property type="component" value="Unassembled WGS sequence"/>
</dbReference>
<dbReference type="RefSeq" id="WP_257913295.1">
    <property type="nucleotide sequence ID" value="NZ_JANPWE010000004.1"/>
</dbReference>
<feature type="transmembrane region" description="Helical" evidence="6">
    <location>
        <begin position="141"/>
        <end position="161"/>
    </location>
</feature>
<keyword evidence="4 6" id="KW-1133">Transmembrane helix</keyword>
<keyword evidence="8" id="KW-1185">Reference proteome</keyword>
<comment type="caution">
    <text evidence="7">The sequence shown here is derived from an EMBL/GenBank/DDBJ whole genome shotgun (WGS) entry which is preliminary data.</text>
</comment>
<evidence type="ECO:0000256" key="6">
    <source>
        <dbReference type="SAM" id="Phobius"/>
    </source>
</evidence>
<evidence type="ECO:0000313" key="7">
    <source>
        <dbReference type="EMBL" id="MCR6545718.1"/>
    </source>
</evidence>
<dbReference type="InterPro" id="IPR010343">
    <property type="entry name" value="ArAE_1"/>
</dbReference>
<reference evidence="7 8" key="1">
    <citation type="submission" date="2022-08" db="EMBL/GenBank/DDBJ databases">
        <title>Proteogenomics of the novel Dehalobacterium formicoaceticum strain EZ94 highlights a key role of methyltransferases during anaerobic dichloromethane degradation.</title>
        <authorList>
            <person name="Wasmund K."/>
        </authorList>
    </citation>
    <scope>NUCLEOTIDE SEQUENCE [LARGE SCALE GENOMIC DNA]</scope>
    <source>
        <strain evidence="7 8">EZ94</strain>
    </source>
</reference>
<evidence type="ECO:0000256" key="1">
    <source>
        <dbReference type="ARBA" id="ARBA00004651"/>
    </source>
</evidence>
<keyword evidence="2" id="KW-1003">Cell membrane</keyword>
<keyword evidence="5 6" id="KW-0472">Membrane</keyword>
<dbReference type="EMBL" id="JANPWE010000004">
    <property type="protein sequence ID" value="MCR6545718.1"/>
    <property type="molecule type" value="Genomic_DNA"/>
</dbReference>